<evidence type="ECO:0000313" key="7">
    <source>
        <dbReference type="Proteomes" id="UP000019151"/>
    </source>
</evidence>
<evidence type="ECO:0000259" key="5">
    <source>
        <dbReference type="SMART" id="SM00642"/>
    </source>
</evidence>
<dbReference type="InterPro" id="IPR006047">
    <property type="entry name" value="GH13_cat_dom"/>
</dbReference>
<evidence type="ECO:0000256" key="4">
    <source>
        <dbReference type="SAM" id="MobiDB-lite"/>
    </source>
</evidence>
<dbReference type="SUPFAM" id="SSF51011">
    <property type="entry name" value="Glycosyl hydrolase domain"/>
    <property type="match status" value="1"/>
</dbReference>
<dbReference type="STRING" id="861299.J421_3813"/>
<proteinExistence type="inferred from homology"/>
<dbReference type="SMART" id="SM00642">
    <property type="entry name" value="Aamy"/>
    <property type="match status" value="1"/>
</dbReference>
<protein>
    <submittedName>
        <fullName evidence="6">Glycogen debranching enzyme GlgX</fullName>
    </submittedName>
</protein>
<dbReference type="GO" id="GO:0004135">
    <property type="term" value="F:amylo-alpha-1,6-glucosidase activity"/>
    <property type="evidence" value="ECO:0007669"/>
    <property type="project" value="InterPro"/>
</dbReference>
<dbReference type="Pfam" id="PF21331">
    <property type="entry name" value="Isoamylase_C"/>
    <property type="match status" value="1"/>
</dbReference>
<dbReference type="InterPro" id="IPR048644">
    <property type="entry name" value="Isoamylase_C"/>
</dbReference>
<dbReference type="InterPro" id="IPR013783">
    <property type="entry name" value="Ig-like_fold"/>
</dbReference>
<feature type="compositionally biased region" description="Low complexity" evidence="4">
    <location>
        <begin position="738"/>
        <end position="765"/>
    </location>
</feature>
<dbReference type="Gene3D" id="3.20.20.80">
    <property type="entry name" value="Glycosidases"/>
    <property type="match status" value="1"/>
</dbReference>
<dbReference type="HOGENOM" id="CLU_011725_1_1_0"/>
<dbReference type="PATRIC" id="fig|861299.3.peg.3867"/>
<evidence type="ECO:0000256" key="2">
    <source>
        <dbReference type="ARBA" id="ARBA00022801"/>
    </source>
</evidence>
<dbReference type="Gene3D" id="2.60.40.1180">
    <property type="entry name" value="Golgi alpha-mannosidase II"/>
    <property type="match status" value="1"/>
</dbReference>
<dbReference type="Gene3D" id="2.60.40.10">
    <property type="entry name" value="Immunoglobulins"/>
    <property type="match status" value="1"/>
</dbReference>
<keyword evidence="3" id="KW-0326">Glycosidase</keyword>
<dbReference type="Pfam" id="PF00128">
    <property type="entry name" value="Alpha-amylase"/>
    <property type="match status" value="1"/>
</dbReference>
<keyword evidence="7" id="KW-1185">Reference proteome</keyword>
<evidence type="ECO:0000313" key="6">
    <source>
        <dbReference type="EMBL" id="AHG91350.1"/>
    </source>
</evidence>
<name>W0RM10_9BACT</name>
<dbReference type="InterPro" id="IPR017853">
    <property type="entry name" value="GH"/>
</dbReference>
<dbReference type="CDD" id="cd02856">
    <property type="entry name" value="E_set_GDE_Isoamylase_N"/>
    <property type="match status" value="1"/>
</dbReference>
<evidence type="ECO:0000256" key="1">
    <source>
        <dbReference type="ARBA" id="ARBA00008061"/>
    </source>
</evidence>
<dbReference type="EMBL" id="CP007128">
    <property type="protein sequence ID" value="AHG91350.1"/>
    <property type="molecule type" value="Genomic_DNA"/>
</dbReference>
<organism evidence="6 7">
    <name type="scientific">Gemmatirosa kalamazoonensis</name>
    <dbReference type="NCBI Taxonomy" id="861299"/>
    <lineage>
        <taxon>Bacteria</taxon>
        <taxon>Pseudomonadati</taxon>
        <taxon>Gemmatimonadota</taxon>
        <taxon>Gemmatimonadia</taxon>
        <taxon>Gemmatimonadales</taxon>
        <taxon>Gemmatimonadaceae</taxon>
        <taxon>Gemmatirosa</taxon>
    </lineage>
</organism>
<dbReference type="NCBIfam" id="TIGR02100">
    <property type="entry name" value="glgX_debranch"/>
    <property type="match status" value="1"/>
</dbReference>
<accession>W0RM10</accession>
<dbReference type="InterPro" id="IPR014756">
    <property type="entry name" value="Ig_E-set"/>
</dbReference>
<comment type="similarity">
    <text evidence="1">Belongs to the glycosyl hydrolase 13 family.</text>
</comment>
<sequence>MRVWPGQPFPLGAHWDGEGVNFAIFSENGTAVELCLFDTAGDAFETVKIPLRERSDQVWHCYLPDVRPGQLYGYRVHGPYDPHRGHRFNPAKLLIDPYAKAVSNTIRWSDALFGYRVGGPREDLEPTTDNSAAGIPKSVVVDNAFTWADDRPPRTPWNRTVIYECHVKGMTVRHPEVDPRHRGTYLGLASDPIIDYFLALGVTAVELLPVHHYVVDRHLAERGLSNYWGYNSIAFFAPDYRYSTVGVHEDAPRNYGQQVYEFKTMVKKLHSAGIEVILDVVYNHTGEGNHLGPTLSLRGVDNKAYYLLNPENPRFYMDFTGTGNSLNMMHPRTIQLIMDSLRYWVTEMHVDGFRFDLAPVLARELFEVNRLSAFFDIIHQDPVLSRVKLIAEPWDVGPGGYQVGNFPVGWAEWNGKYRDCTRRFWRGDPGMVPELASRLSGSSDIYEWSDRQAYASVNFVTAHDGYTLRDLVTYERKHNEANGEGNRDGHDDNLSRNWGVEGETDDVRVLQKRRRAMRNFLATLAFSQGVPMISHGDEIGRTQRGNNNAYAQDNDISWIDWSLEPWQEELLAFARHVFSVRHGNPVLRRRSFFRGRPVNAAGVKDLTWLRPDGEEMGDHTWGEAGNHAVGMLISGEAADETDDRGRPVRGDTMLLVLNGGFDDVEWTLPSMAGDGQWRCVVDTASDEQGPVTTSQIHVPGFSLVLLRYGQERRAELPVWARDTIAAPTLLPGPKPSRVEPTVAEPAVAEPAVAEPAAEPAAPDVATIDVAPDEDTQPMPEEAMV</sequence>
<dbReference type="Pfam" id="PF02922">
    <property type="entry name" value="CBM_48"/>
    <property type="match status" value="1"/>
</dbReference>
<dbReference type="AlphaFoldDB" id="W0RM10"/>
<dbReference type="KEGG" id="gba:J421_3813"/>
<dbReference type="InParanoid" id="W0RM10"/>
<dbReference type="InterPro" id="IPR011837">
    <property type="entry name" value="Glycogen_debranch_GlgX"/>
</dbReference>
<evidence type="ECO:0000256" key="3">
    <source>
        <dbReference type="ARBA" id="ARBA00023295"/>
    </source>
</evidence>
<dbReference type="OrthoDB" id="9760647at2"/>
<feature type="region of interest" description="Disordered" evidence="4">
    <location>
        <begin position="730"/>
        <end position="784"/>
    </location>
</feature>
<dbReference type="InterPro" id="IPR004193">
    <property type="entry name" value="Glyco_hydro_13_N"/>
</dbReference>
<dbReference type="CDD" id="cd11326">
    <property type="entry name" value="AmyAc_Glg_debranch"/>
    <property type="match status" value="1"/>
</dbReference>
<reference evidence="6 7" key="1">
    <citation type="journal article" date="2014" name="Genome Announc.">
        <title>Genome Sequence and Methylome of Soil Bacterium Gemmatirosa kalamazoonensis KBS708T, a Member of the Rarely Cultivated Gemmatimonadetes Phylum.</title>
        <authorList>
            <person name="Debruyn J.M."/>
            <person name="Radosevich M."/>
            <person name="Wommack K.E."/>
            <person name="Polson S.W."/>
            <person name="Hauser L.J."/>
            <person name="Fawaz M.N."/>
            <person name="Korlach J."/>
            <person name="Tsai Y.C."/>
        </authorList>
    </citation>
    <scope>NUCLEOTIDE SEQUENCE [LARGE SCALE GENOMIC DNA]</scope>
    <source>
        <strain evidence="6 7">KBS708</strain>
    </source>
</reference>
<dbReference type="FunCoup" id="W0RM10">
    <property type="interactions" value="159"/>
</dbReference>
<dbReference type="InterPro" id="IPR044505">
    <property type="entry name" value="GlgX_Isoamylase_N_E_set"/>
</dbReference>
<dbReference type="Proteomes" id="UP000019151">
    <property type="component" value="Chromosome"/>
</dbReference>
<dbReference type="PANTHER" id="PTHR43002">
    <property type="entry name" value="GLYCOGEN DEBRANCHING ENZYME"/>
    <property type="match status" value="1"/>
</dbReference>
<dbReference type="SUPFAM" id="SSF51445">
    <property type="entry name" value="(Trans)glycosidases"/>
    <property type="match status" value="1"/>
</dbReference>
<dbReference type="SUPFAM" id="SSF81296">
    <property type="entry name" value="E set domains"/>
    <property type="match status" value="1"/>
</dbReference>
<gene>
    <name evidence="6" type="ORF">J421_3813</name>
</gene>
<keyword evidence="2" id="KW-0378">Hydrolase</keyword>
<dbReference type="RefSeq" id="WP_025412801.1">
    <property type="nucleotide sequence ID" value="NZ_CP007128.1"/>
</dbReference>
<dbReference type="GO" id="GO:0005980">
    <property type="term" value="P:glycogen catabolic process"/>
    <property type="evidence" value="ECO:0007669"/>
    <property type="project" value="InterPro"/>
</dbReference>
<feature type="domain" description="Glycosyl hydrolase family 13 catalytic" evidence="5">
    <location>
        <begin position="138"/>
        <end position="581"/>
    </location>
</feature>
<dbReference type="eggNOG" id="COG1523">
    <property type="taxonomic scope" value="Bacteria"/>
</dbReference>
<dbReference type="InterPro" id="IPR013780">
    <property type="entry name" value="Glyco_hydro_b"/>
</dbReference>